<evidence type="ECO:0000313" key="3">
    <source>
        <dbReference type="Proteomes" id="UP000193922"/>
    </source>
</evidence>
<keyword evidence="3" id="KW-1185">Reference proteome</keyword>
<accession>A0A1Y1WGP3</accession>
<dbReference type="OrthoDB" id="5570055at2759"/>
<comment type="caution">
    <text evidence="2">The sequence shown here is derived from an EMBL/GenBank/DDBJ whole genome shotgun (WGS) entry which is preliminary data.</text>
</comment>
<dbReference type="InterPro" id="IPR029069">
    <property type="entry name" value="HotDog_dom_sf"/>
</dbReference>
<dbReference type="GO" id="GO:0047617">
    <property type="term" value="F:fatty acyl-CoA hydrolase activity"/>
    <property type="evidence" value="ECO:0007669"/>
    <property type="project" value="InterPro"/>
</dbReference>
<evidence type="ECO:0008006" key="4">
    <source>
        <dbReference type="Google" id="ProtNLM"/>
    </source>
</evidence>
<dbReference type="Gene3D" id="3.10.129.10">
    <property type="entry name" value="Hotdog Thioesterase"/>
    <property type="match status" value="1"/>
</dbReference>
<dbReference type="EMBL" id="MCFD01000002">
    <property type="protein sequence ID" value="ORX72642.1"/>
    <property type="molecule type" value="Genomic_DNA"/>
</dbReference>
<dbReference type="GeneID" id="63803058"/>
<dbReference type="PANTHER" id="PTHR21660:SF1">
    <property type="entry name" value="ACYL-COENZYME A THIOESTERASE 13"/>
    <property type="match status" value="1"/>
</dbReference>
<proteinExistence type="predicted"/>
<sequence>MLDNEQYRQLVIDTARHKSSHYYYSAEVPAQVISADAQSRSAVIQTTVTDSEICASGCIDEGWVATVADYWTSTMISVANEGKSAVTTSLSVQAVKSIEPGCVVLIKCQVTDTGLSMPHAIATFESENGDIYALATHTKFFKSLKK</sequence>
<protein>
    <recommendedName>
        <fullName evidence="4">Thioesterase domain-containing protein</fullName>
    </recommendedName>
</protein>
<keyword evidence="1" id="KW-0378">Hydrolase</keyword>
<organism evidence="2 3">
    <name type="scientific">Linderina pennispora</name>
    <dbReference type="NCBI Taxonomy" id="61395"/>
    <lineage>
        <taxon>Eukaryota</taxon>
        <taxon>Fungi</taxon>
        <taxon>Fungi incertae sedis</taxon>
        <taxon>Zoopagomycota</taxon>
        <taxon>Kickxellomycotina</taxon>
        <taxon>Kickxellomycetes</taxon>
        <taxon>Kickxellales</taxon>
        <taxon>Kickxellaceae</taxon>
        <taxon>Linderina</taxon>
    </lineage>
</organism>
<dbReference type="PANTHER" id="PTHR21660">
    <property type="entry name" value="THIOESTERASE SUPERFAMILY MEMBER-RELATED"/>
    <property type="match status" value="1"/>
</dbReference>
<name>A0A1Y1WGP3_9FUNG</name>
<gene>
    <name evidence="2" type="ORF">DL89DRAFT_264857</name>
</gene>
<dbReference type="SUPFAM" id="SSF54637">
    <property type="entry name" value="Thioesterase/thiol ester dehydrase-isomerase"/>
    <property type="match status" value="1"/>
</dbReference>
<dbReference type="Proteomes" id="UP000193922">
    <property type="component" value="Unassembled WGS sequence"/>
</dbReference>
<dbReference type="AlphaFoldDB" id="A0A1Y1WGP3"/>
<dbReference type="RefSeq" id="XP_040745982.1">
    <property type="nucleotide sequence ID" value="XM_040886410.1"/>
</dbReference>
<evidence type="ECO:0000256" key="1">
    <source>
        <dbReference type="ARBA" id="ARBA00022801"/>
    </source>
</evidence>
<evidence type="ECO:0000313" key="2">
    <source>
        <dbReference type="EMBL" id="ORX72642.1"/>
    </source>
</evidence>
<reference evidence="2 3" key="1">
    <citation type="submission" date="2016-07" db="EMBL/GenBank/DDBJ databases">
        <title>Pervasive Adenine N6-methylation of Active Genes in Fungi.</title>
        <authorList>
            <consortium name="DOE Joint Genome Institute"/>
            <person name="Mondo S.J."/>
            <person name="Dannebaum R.O."/>
            <person name="Kuo R.C."/>
            <person name="Labutti K."/>
            <person name="Haridas S."/>
            <person name="Kuo A."/>
            <person name="Salamov A."/>
            <person name="Ahrendt S.R."/>
            <person name="Lipzen A."/>
            <person name="Sullivan W."/>
            <person name="Andreopoulos W.B."/>
            <person name="Clum A."/>
            <person name="Lindquist E."/>
            <person name="Daum C."/>
            <person name="Ramamoorthy G.K."/>
            <person name="Gryganskyi A."/>
            <person name="Culley D."/>
            <person name="Magnuson J.K."/>
            <person name="James T.Y."/>
            <person name="O'Malley M.A."/>
            <person name="Stajich J.E."/>
            <person name="Spatafora J.W."/>
            <person name="Visel A."/>
            <person name="Grigoriev I.V."/>
        </authorList>
    </citation>
    <scope>NUCLEOTIDE SEQUENCE [LARGE SCALE GENOMIC DNA]</scope>
    <source>
        <strain evidence="2 3">ATCC 12442</strain>
    </source>
</reference>
<dbReference type="InterPro" id="IPR039298">
    <property type="entry name" value="ACOT13"/>
</dbReference>